<proteinExistence type="predicted"/>
<evidence type="ECO:0000313" key="2">
    <source>
        <dbReference type="EMBL" id="KKM90772.1"/>
    </source>
</evidence>
<evidence type="ECO:0000259" key="1">
    <source>
        <dbReference type="Pfam" id="PF13619"/>
    </source>
</evidence>
<dbReference type="InterPro" id="IPR025309">
    <property type="entry name" value="KTSC_dom"/>
</dbReference>
<sequence>MEWHEVVSSFIQAIGYDESTLELHVKMANGTYIYTDVPLGVYQRFLAAPSKGKFLHNRIKGYYDK</sequence>
<name>A0A0F9PBN5_9ZZZZ</name>
<dbReference type="AlphaFoldDB" id="A0A0F9PBN5"/>
<organism evidence="2">
    <name type="scientific">marine sediment metagenome</name>
    <dbReference type="NCBI Taxonomy" id="412755"/>
    <lineage>
        <taxon>unclassified sequences</taxon>
        <taxon>metagenomes</taxon>
        <taxon>ecological metagenomes</taxon>
    </lineage>
</organism>
<dbReference type="Pfam" id="PF13619">
    <property type="entry name" value="KTSC"/>
    <property type="match status" value="1"/>
</dbReference>
<dbReference type="EMBL" id="LAZR01006628">
    <property type="protein sequence ID" value="KKM90772.1"/>
    <property type="molecule type" value="Genomic_DNA"/>
</dbReference>
<gene>
    <name evidence="2" type="ORF">LCGC14_1235220</name>
</gene>
<accession>A0A0F9PBN5</accession>
<reference evidence="2" key="1">
    <citation type="journal article" date="2015" name="Nature">
        <title>Complex archaea that bridge the gap between prokaryotes and eukaryotes.</title>
        <authorList>
            <person name="Spang A."/>
            <person name="Saw J.H."/>
            <person name="Jorgensen S.L."/>
            <person name="Zaremba-Niedzwiedzka K."/>
            <person name="Martijn J."/>
            <person name="Lind A.E."/>
            <person name="van Eijk R."/>
            <person name="Schleper C."/>
            <person name="Guy L."/>
            <person name="Ettema T.J."/>
        </authorList>
    </citation>
    <scope>NUCLEOTIDE SEQUENCE</scope>
</reference>
<comment type="caution">
    <text evidence="2">The sequence shown here is derived from an EMBL/GenBank/DDBJ whole genome shotgun (WGS) entry which is preliminary data.</text>
</comment>
<protein>
    <recommendedName>
        <fullName evidence="1">KTSC domain-containing protein</fullName>
    </recommendedName>
</protein>
<feature type="domain" description="KTSC" evidence="1">
    <location>
        <begin position="8"/>
        <end position="63"/>
    </location>
</feature>